<proteinExistence type="predicted"/>
<dbReference type="AlphaFoldDB" id="A0A7W8JXD1"/>
<evidence type="ECO:0000313" key="1">
    <source>
        <dbReference type="EMBL" id="MBB5364955.1"/>
    </source>
</evidence>
<protein>
    <recommendedName>
        <fullName evidence="3">Cell division protein FtsB</fullName>
    </recommendedName>
</protein>
<dbReference type="RefSeq" id="WP_229790136.1">
    <property type="nucleotide sequence ID" value="NZ_JACHFL010000014.1"/>
</dbReference>
<comment type="caution">
    <text evidence="1">The sequence shown here is derived from an EMBL/GenBank/DDBJ whole genome shotgun (WGS) entry which is preliminary data.</text>
</comment>
<sequence>MPRSVAVPGLTPMCAAVAEHPAPGQRPGHALNVLACLTLAHMTGRYAATRMTDAPAPPPPPSPSRRRVSLRRLARLPLTMMLTSLLAGLGIVQLSFQLINAGYRSVTWTLQTEEAQRRVKGLERDVQVLQDAEANANTPGYLRELARCQGFVGQDERVVVSPDAPESPGENCKTLRLP</sequence>
<gene>
    <name evidence="1" type="ORF">HNQ08_004072</name>
</gene>
<organism evidence="1 2">
    <name type="scientific">Deinococcus humi</name>
    <dbReference type="NCBI Taxonomy" id="662880"/>
    <lineage>
        <taxon>Bacteria</taxon>
        <taxon>Thermotogati</taxon>
        <taxon>Deinococcota</taxon>
        <taxon>Deinococci</taxon>
        <taxon>Deinococcales</taxon>
        <taxon>Deinococcaceae</taxon>
        <taxon>Deinococcus</taxon>
    </lineage>
</organism>
<keyword evidence="2" id="KW-1185">Reference proteome</keyword>
<dbReference type="Proteomes" id="UP000552709">
    <property type="component" value="Unassembled WGS sequence"/>
</dbReference>
<evidence type="ECO:0000313" key="2">
    <source>
        <dbReference type="Proteomes" id="UP000552709"/>
    </source>
</evidence>
<accession>A0A7W8JXD1</accession>
<name>A0A7W8JXD1_9DEIO</name>
<evidence type="ECO:0008006" key="3">
    <source>
        <dbReference type="Google" id="ProtNLM"/>
    </source>
</evidence>
<reference evidence="1 2" key="1">
    <citation type="submission" date="2020-08" db="EMBL/GenBank/DDBJ databases">
        <title>Genomic Encyclopedia of Type Strains, Phase IV (KMG-IV): sequencing the most valuable type-strain genomes for metagenomic binning, comparative biology and taxonomic classification.</title>
        <authorList>
            <person name="Goeker M."/>
        </authorList>
    </citation>
    <scope>NUCLEOTIDE SEQUENCE [LARGE SCALE GENOMIC DNA]</scope>
    <source>
        <strain evidence="1 2">DSM 27939</strain>
    </source>
</reference>
<dbReference type="EMBL" id="JACHFL010000014">
    <property type="protein sequence ID" value="MBB5364955.1"/>
    <property type="molecule type" value="Genomic_DNA"/>
</dbReference>